<dbReference type="EMBL" id="KK198753">
    <property type="protein sequence ID" value="KCW88859.1"/>
    <property type="molecule type" value="Genomic_DNA"/>
</dbReference>
<dbReference type="AlphaFoldDB" id="A0A059DEG2"/>
<protein>
    <submittedName>
        <fullName evidence="1">Uncharacterized protein</fullName>
    </submittedName>
</protein>
<sequence>MISKFLALPAPPFSVFGDSIMSSSMTSLLSTIPQHMLHFTNLFLLFLRLRHLLPTTSYSWGDAIPSCRARGPHSSRQFQNIRFASLTCSYSFSGYDIYCLQHRTHGEMQDPESSEAHIIVRTVSTQEKQGKKIDTPLSRFLVKAKFIP</sequence>
<dbReference type="InParanoid" id="A0A059DEG2"/>
<reference evidence="1" key="1">
    <citation type="submission" date="2013-07" db="EMBL/GenBank/DDBJ databases">
        <title>The genome of Eucalyptus grandis.</title>
        <authorList>
            <person name="Schmutz J."/>
            <person name="Hayes R."/>
            <person name="Myburg A."/>
            <person name="Tuskan G."/>
            <person name="Grattapaglia D."/>
            <person name="Rokhsar D.S."/>
        </authorList>
    </citation>
    <scope>NUCLEOTIDE SEQUENCE</scope>
    <source>
        <tissue evidence="1">Leaf extractions</tissue>
    </source>
</reference>
<gene>
    <name evidence="1" type="ORF">EUGRSUZ_A01186</name>
</gene>
<accession>A0A059DEG2</accession>
<dbReference type="Gramene" id="KCW88859">
    <property type="protein sequence ID" value="KCW88859"/>
    <property type="gene ID" value="EUGRSUZ_A01186"/>
</dbReference>
<proteinExistence type="predicted"/>
<name>A0A059DEG2_EUCGR</name>
<evidence type="ECO:0000313" key="1">
    <source>
        <dbReference type="EMBL" id="KCW88859.1"/>
    </source>
</evidence>
<organism evidence="1">
    <name type="scientific">Eucalyptus grandis</name>
    <name type="common">Flooded gum</name>
    <dbReference type="NCBI Taxonomy" id="71139"/>
    <lineage>
        <taxon>Eukaryota</taxon>
        <taxon>Viridiplantae</taxon>
        <taxon>Streptophyta</taxon>
        <taxon>Embryophyta</taxon>
        <taxon>Tracheophyta</taxon>
        <taxon>Spermatophyta</taxon>
        <taxon>Magnoliopsida</taxon>
        <taxon>eudicotyledons</taxon>
        <taxon>Gunneridae</taxon>
        <taxon>Pentapetalae</taxon>
        <taxon>rosids</taxon>
        <taxon>malvids</taxon>
        <taxon>Myrtales</taxon>
        <taxon>Myrtaceae</taxon>
        <taxon>Myrtoideae</taxon>
        <taxon>Eucalypteae</taxon>
        <taxon>Eucalyptus</taxon>
    </lineage>
</organism>